<dbReference type="PANTHER" id="PTHR14614">
    <property type="entry name" value="HEPATOCELLULAR CARCINOMA-ASSOCIATED ANTIGEN"/>
    <property type="match status" value="1"/>
</dbReference>
<dbReference type="GO" id="GO:0005737">
    <property type="term" value="C:cytoplasm"/>
    <property type="evidence" value="ECO:0007669"/>
    <property type="project" value="TreeGrafter"/>
</dbReference>
<sequence>MSNSDIDTQLLLFRRQYLQLFEPDFLAWPPPQLLRSSDAQTWLHKNLFDESRNPRLPPARYQLRVLQPLVTRIEKAIHHAGEGELCDDLKARLASLSTHGFPSESLAVQENAYVTFTCLPEHRVSSEENDDAADDPTVTLLEHRSLVQGSKVTGYRTWEAALHLGAYLLTEAGARLVAGKSVLELGAGTGFLAVLCAKHLQARHVTTTDGDAGVVHCLRHNLRLNGLDDGRRVKEAKRLWWGEELRGMWVEEACECEGYDVVVGADITYEKGAVMTLALTLQHLFDLRPRLVVIIAGVVRNATFQAFRDECVRRDFLVEEVQFGVKPMREQKCLFYAAAMPIKILKITRPA</sequence>
<keyword evidence="2" id="KW-1185">Reference proteome</keyword>
<evidence type="ECO:0000313" key="1">
    <source>
        <dbReference type="EMBL" id="CAJ2510879.1"/>
    </source>
</evidence>
<dbReference type="Pfam" id="PF10294">
    <property type="entry name" value="Methyltransf_16"/>
    <property type="match status" value="1"/>
</dbReference>
<gene>
    <name evidence="1" type="ORF">KHLLAP_LOCUS11347</name>
</gene>
<comment type="caution">
    <text evidence="1">The sequence shown here is derived from an EMBL/GenBank/DDBJ whole genome shotgun (WGS) entry which is preliminary data.</text>
</comment>
<accession>A0AAI8YN15</accession>
<dbReference type="Proteomes" id="UP001295740">
    <property type="component" value="Unassembled WGS sequence"/>
</dbReference>
<dbReference type="EMBL" id="CAUWAG010000018">
    <property type="protein sequence ID" value="CAJ2510879.1"/>
    <property type="molecule type" value="Genomic_DNA"/>
</dbReference>
<dbReference type="SUPFAM" id="SSF53335">
    <property type="entry name" value="S-adenosyl-L-methionine-dependent methyltransferases"/>
    <property type="match status" value="1"/>
</dbReference>
<dbReference type="GO" id="GO:0008757">
    <property type="term" value="F:S-adenosylmethionine-dependent methyltransferase activity"/>
    <property type="evidence" value="ECO:0007669"/>
    <property type="project" value="UniProtKB-ARBA"/>
</dbReference>
<evidence type="ECO:0000313" key="2">
    <source>
        <dbReference type="Proteomes" id="UP001295740"/>
    </source>
</evidence>
<dbReference type="AlphaFoldDB" id="A0AAI8YN15"/>
<name>A0AAI8YN15_9PEZI</name>
<organism evidence="1 2">
    <name type="scientific">Anthostomella pinea</name>
    <dbReference type="NCBI Taxonomy" id="933095"/>
    <lineage>
        <taxon>Eukaryota</taxon>
        <taxon>Fungi</taxon>
        <taxon>Dikarya</taxon>
        <taxon>Ascomycota</taxon>
        <taxon>Pezizomycotina</taxon>
        <taxon>Sordariomycetes</taxon>
        <taxon>Xylariomycetidae</taxon>
        <taxon>Xylariales</taxon>
        <taxon>Xylariaceae</taxon>
        <taxon>Anthostomella</taxon>
    </lineage>
</organism>
<dbReference type="InterPro" id="IPR029063">
    <property type="entry name" value="SAM-dependent_MTases_sf"/>
</dbReference>
<dbReference type="PANTHER" id="PTHR14614:SF130">
    <property type="entry name" value="PROTEIN-LYSINE N-METHYLTRANSFERASE EEF2KMT"/>
    <property type="match status" value="1"/>
</dbReference>
<reference evidence="1" key="1">
    <citation type="submission" date="2023-10" db="EMBL/GenBank/DDBJ databases">
        <authorList>
            <person name="Hackl T."/>
        </authorList>
    </citation>
    <scope>NUCLEOTIDE SEQUENCE</scope>
</reference>
<dbReference type="InterPro" id="IPR019410">
    <property type="entry name" value="Methyltransf_16"/>
</dbReference>
<dbReference type="Gene3D" id="3.40.50.150">
    <property type="entry name" value="Vaccinia Virus protein VP39"/>
    <property type="match status" value="1"/>
</dbReference>
<proteinExistence type="predicted"/>
<protein>
    <submittedName>
        <fullName evidence="1">Uu.00g065040.m01.CDS01</fullName>
    </submittedName>
</protein>